<keyword evidence="11" id="KW-1185">Reference proteome</keyword>
<accession>A0ABQ6MAZ1</accession>
<sequence>MPPLSSLTVPALKAQLSSLGLPTAGLKASLVARLESASVPSSDAGPAAPLPRRARSPSPGLRRACSPGRADPYADVRVRLDALSSASPRTRPPEHQITWFAALTTYLGYAVLIVFGHLRDFFGLTLSLGSRYEVSKGGGHRSPLLKSWENFYTRRLYHRIQDCFNRPVGGGGGAGCRMKVIERVSYDGNKTMSVACEGKDLGNFEFGPHNETHAGGNVVRQCVNLGSYNYLGFADDWNETCRGDVLGAVERHPVSCASSRAEAGTTPLHSALEERVASFLGKEAALVLNMGFNTNATAIPCVAGKGDLLISDALNHTSIVAGARASKALIRVFRHNDERDLEAVLREAIVMGQPRTRRPWNKIVVCVEGIYSMEGEYCNLKAIVAVCKKYKAFIYLDEAHSIGAMGATGRGVCEYAGVSTSDVHVLMGTFTKSFGGMGGYIAADKSVIDYLRTKCAGSLYHNSLSPVVCQQVITAFKVIQGEDGTDAGQRKITALRDNSNYLRMRLTELGLHVLGNYDSPIMPVMLYNPTKIAAFSRECYKRGLAVVVVGFPAVPILMSRARFCVSAGHTREDLDEAVAKIEEVADLLKLRYARSAFG</sequence>
<comment type="caution">
    <text evidence="10">The sequence shown here is derived from an EMBL/GenBank/DDBJ whole genome shotgun (WGS) entry which is preliminary data.</text>
</comment>
<dbReference type="InterPro" id="IPR036361">
    <property type="entry name" value="SAP_dom_sf"/>
</dbReference>
<feature type="compositionally biased region" description="Low complexity" evidence="8">
    <location>
        <begin position="44"/>
        <end position="64"/>
    </location>
</feature>
<name>A0ABQ6MAZ1_9STRA</name>
<dbReference type="PANTHER" id="PTHR13693:SF3">
    <property type="entry name" value="LD36009P"/>
    <property type="match status" value="1"/>
</dbReference>
<feature type="domain" description="SAP" evidence="9">
    <location>
        <begin position="4"/>
        <end position="38"/>
    </location>
</feature>
<dbReference type="EC" id="2.3.1.50" evidence="3"/>
<comment type="catalytic activity">
    <reaction evidence="6">
        <text>L-serine + hexadecanoyl-CoA + H(+) = 3-oxosphinganine + CO2 + CoA</text>
        <dbReference type="Rhea" id="RHEA:14761"/>
        <dbReference type="ChEBI" id="CHEBI:15378"/>
        <dbReference type="ChEBI" id="CHEBI:16526"/>
        <dbReference type="ChEBI" id="CHEBI:33384"/>
        <dbReference type="ChEBI" id="CHEBI:57287"/>
        <dbReference type="ChEBI" id="CHEBI:57379"/>
        <dbReference type="ChEBI" id="CHEBI:58299"/>
        <dbReference type="EC" id="2.3.1.50"/>
    </reaction>
</comment>
<dbReference type="Gene3D" id="3.40.640.10">
    <property type="entry name" value="Type I PLP-dependent aspartate aminotransferase-like (Major domain)"/>
    <property type="match status" value="1"/>
</dbReference>
<dbReference type="InterPro" id="IPR015422">
    <property type="entry name" value="PyrdxlP-dep_Trfase_small"/>
</dbReference>
<dbReference type="PANTHER" id="PTHR13693">
    <property type="entry name" value="CLASS II AMINOTRANSFERASE/8-AMINO-7-OXONONANOATE SYNTHASE"/>
    <property type="match status" value="1"/>
</dbReference>
<evidence type="ECO:0000256" key="3">
    <source>
        <dbReference type="ARBA" id="ARBA00013220"/>
    </source>
</evidence>
<dbReference type="Pfam" id="PF00155">
    <property type="entry name" value="Aminotran_1_2"/>
    <property type="match status" value="1"/>
</dbReference>
<feature type="region of interest" description="Disordered" evidence="8">
    <location>
        <begin position="37"/>
        <end position="69"/>
    </location>
</feature>
<evidence type="ECO:0000313" key="10">
    <source>
        <dbReference type="EMBL" id="GMI22938.1"/>
    </source>
</evidence>
<evidence type="ECO:0000259" key="9">
    <source>
        <dbReference type="PROSITE" id="PS50800"/>
    </source>
</evidence>
<dbReference type="Pfam" id="PF02037">
    <property type="entry name" value="SAP"/>
    <property type="match status" value="1"/>
</dbReference>
<dbReference type="InterPro" id="IPR004839">
    <property type="entry name" value="Aminotransferase_I/II_large"/>
</dbReference>
<dbReference type="EMBL" id="BRYB01001311">
    <property type="protein sequence ID" value="GMI22938.1"/>
    <property type="molecule type" value="Genomic_DNA"/>
</dbReference>
<dbReference type="Proteomes" id="UP001165060">
    <property type="component" value="Unassembled WGS sequence"/>
</dbReference>
<dbReference type="InterPro" id="IPR003034">
    <property type="entry name" value="SAP_dom"/>
</dbReference>
<keyword evidence="4" id="KW-0808">Transferase</keyword>
<evidence type="ECO:0000256" key="8">
    <source>
        <dbReference type="SAM" id="MobiDB-lite"/>
    </source>
</evidence>
<organism evidence="10 11">
    <name type="scientific">Tetraparma gracilis</name>
    <dbReference type="NCBI Taxonomy" id="2962635"/>
    <lineage>
        <taxon>Eukaryota</taxon>
        <taxon>Sar</taxon>
        <taxon>Stramenopiles</taxon>
        <taxon>Ochrophyta</taxon>
        <taxon>Bolidophyceae</taxon>
        <taxon>Parmales</taxon>
        <taxon>Triparmaceae</taxon>
        <taxon>Tetraparma</taxon>
    </lineage>
</organism>
<keyword evidence="5 7" id="KW-0663">Pyridoxal phosphate</keyword>
<dbReference type="SUPFAM" id="SSF68906">
    <property type="entry name" value="SAP domain"/>
    <property type="match status" value="1"/>
</dbReference>
<dbReference type="CDD" id="cd06454">
    <property type="entry name" value="KBL_like"/>
    <property type="match status" value="1"/>
</dbReference>
<dbReference type="PROSITE" id="PS50800">
    <property type="entry name" value="SAP"/>
    <property type="match status" value="1"/>
</dbReference>
<dbReference type="InterPro" id="IPR050087">
    <property type="entry name" value="AON_synthase_class-II"/>
</dbReference>
<evidence type="ECO:0000313" key="11">
    <source>
        <dbReference type="Proteomes" id="UP001165060"/>
    </source>
</evidence>
<comment type="similarity">
    <text evidence="2 7">Belongs to the class-II pyridoxal-phosphate-dependent aminotransferase family.</text>
</comment>
<gene>
    <name evidence="10" type="ORF">TeGR_g14505</name>
</gene>
<proteinExistence type="inferred from homology"/>
<evidence type="ECO:0000256" key="7">
    <source>
        <dbReference type="RuleBase" id="RU003693"/>
    </source>
</evidence>
<dbReference type="InterPro" id="IPR015421">
    <property type="entry name" value="PyrdxlP-dep_Trfase_major"/>
</dbReference>
<dbReference type="Gene3D" id="3.90.1150.10">
    <property type="entry name" value="Aspartate Aminotransferase, domain 1"/>
    <property type="match status" value="1"/>
</dbReference>
<dbReference type="SMART" id="SM00513">
    <property type="entry name" value="SAP"/>
    <property type="match status" value="1"/>
</dbReference>
<reference evidence="10 11" key="1">
    <citation type="journal article" date="2023" name="Commun. Biol.">
        <title>Genome analysis of Parmales, the sister group of diatoms, reveals the evolutionary specialization of diatoms from phago-mixotrophs to photoautotrophs.</title>
        <authorList>
            <person name="Ban H."/>
            <person name="Sato S."/>
            <person name="Yoshikawa S."/>
            <person name="Yamada K."/>
            <person name="Nakamura Y."/>
            <person name="Ichinomiya M."/>
            <person name="Sato N."/>
            <person name="Blanc-Mathieu R."/>
            <person name="Endo H."/>
            <person name="Kuwata A."/>
            <person name="Ogata H."/>
        </authorList>
    </citation>
    <scope>NUCLEOTIDE SEQUENCE [LARGE SCALE GENOMIC DNA]</scope>
</reference>
<dbReference type="SUPFAM" id="SSF53383">
    <property type="entry name" value="PLP-dependent transferases"/>
    <property type="match status" value="1"/>
</dbReference>
<evidence type="ECO:0000256" key="5">
    <source>
        <dbReference type="ARBA" id="ARBA00022898"/>
    </source>
</evidence>
<protein>
    <recommendedName>
        <fullName evidence="3">serine C-palmitoyltransferase</fullName>
        <ecNumber evidence="3">2.3.1.50</ecNumber>
    </recommendedName>
</protein>
<dbReference type="Gene3D" id="1.10.720.30">
    <property type="entry name" value="SAP domain"/>
    <property type="match status" value="1"/>
</dbReference>
<dbReference type="InterPro" id="IPR001917">
    <property type="entry name" value="Aminotrans_II_pyridoxalP_BS"/>
</dbReference>
<comment type="cofactor">
    <cofactor evidence="1 7">
        <name>pyridoxal 5'-phosphate</name>
        <dbReference type="ChEBI" id="CHEBI:597326"/>
    </cofactor>
</comment>
<evidence type="ECO:0000256" key="4">
    <source>
        <dbReference type="ARBA" id="ARBA00022679"/>
    </source>
</evidence>
<dbReference type="PROSITE" id="PS00599">
    <property type="entry name" value="AA_TRANSFER_CLASS_2"/>
    <property type="match status" value="1"/>
</dbReference>
<evidence type="ECO:0000256" key="1">
    <source>
        <dbReference type="ARBA" id="ARBA00001933"/>
    </source>
</evidence>
<evidence type="ECO:0000256" key="6">
    <source>
        <dbReference type="ARBA" id="ARBA00048528"/>
    </source>
</evidence>
<evidence type="ECO:0000256" key="2">
    <source>
        <dbReference type="ARBA" id="ARBA00008392"/>
    </source>
</evidence>
<dbReference type="InterPro" id="IPR015424">
    <property type="entry name" value="PyrdxlP-dep_Trfase"/>
</dbReference>